<proteinExistence type="predicted"/>
<keyword evidence="2" id="KW-1185">Reference proteome</keyword>
<dbReference type="EMBL" id="CAJVPU010005540">
    <property type="protein sequence ID" value="CAG8549152.1"/>
    <property type="molecule type" value="Genomic_DNA"/>
</dbReference>
<protein>
    <submittedName>
        <fullName evidence="1">2638_t:CDS:1</fullName>
    </submittedName>
</protein>
<evidence type="ECO:0000313" key="2">
    <source>
        <dbReference type="Proteomes" id="UP000789702"/>
    </source>
</evidence>
<name>A0ACA9LT73_9GLOM</name>
<sequence length="238" mass="27763">ETNSEEATANEKELNKMGITIINAEEEEYDEDKDYQELLEQLVLELGYILTLMSVKPPKWGEPDRGVDYSNDDEWDNENIETWWQPEEDCMGDQEWRNNWYNDAEEYYSPALRFFNNGVPGLGLLTSPFPNSEETLEALESDDESTQSRGVVTPSKTGHDNDKTVITQKEKDRYHEISKEKEVFMIKIENEDEQKEGIEKDLSYVLPLDRTQTLYSESDKLRQDHILDGAIWIPTYCI</sequence>
<gene>
    <name evidence="1" type="ORF">DHETER_LOCUS5147</name>
</gene>
<dbReference type="Proteomes" id="UP000789702">
    <property type="component" value="Unassembled WGS sequence"/>
</dbReference>
<evidence type="ECO:0000313" key="1">
    <source>
        <dbReference type="EMBL" id="CAG8549152.1"/>
    </source>
</evidence>
<feature type="non-terminal residue" evidence="1">
    <location>
        <position position="1"/>
    </location>
</feature>
<reference evidence="1" key="1">
    <citation type="submission" date="2021-06" db="EMBL/GenBank/DDBJ databases">
        <authorList>
            <person name="Kallberg Y."/>
            <person name="Tangrot J."/>
            <person name="Rosling A."/>
        </authorList>
    </citation>
    <scope>NUCLEOTIDE SEQUENCE</scope>
    <source>
        <strain evidence="1">IL203A</strain>
    </source>
</reference>
<accession>A0ACA9LT73</accession>
<comment type="caution">
    <text evidence="1">The sequence shown here is derived from an EMBL/GenBank/DDBJ whole genome shotgun (WGS) entry which is preliminary data.</text>
</comment>
<organism evidence="1 2">
    <name type="scientific">Dentiscutata heterogama</name>
    <dbReference type="NCBI Taxonomy" id="1316150"/>
    <lineage>
        <taxon>Eukaryota</taxon>
        <taxon>Fungi</taxon>
        <taxon>Fungi incertae sedis</taxon>
        <taxon>Mucoromycota</taxon>
        <taxon>Glomeromycotina</taxon>
        <taxon>Glomeromycetes</taxon>
        <taxon>Diversisporales</taxon>
        <taxon>Gigasporaceae</taxon>
        <taxon>Dentiscutata</taxon>
    </lineage>
</organism>